<dbReference type="GO" id="GO:0005524">
    <property type="term" value="F:ATP binding"/>
    <property type="evidence" value="ECO:0007669"/>
    <property type="project" value="UniProtKB-KW"/>
</dbReference>
<dbReference type="GO" id="GO:0015188">
    <property type="term" value="F:L-isoleucine transmembrane transporter activity"/>
    <property type="evidence" value="ECO:0007669"/>
    <property type="project" value="TreeGrafter"/>
</dbReference>
<evidence type="ECO:0000313" key="5">
    <source>
        <dbReference type="EMBL" id="SVA50828.1"/>
    </source>
</evidence>
<accession>A0A381WFI5</accession>
<gene>
    <name evidence="5" type="ORF">METZ01_LOCUS103682</name>
</gene>
<dbReference type="Pfam" id="PF00005">
    <property type="entry name" value="ABC_tran"/>
    <property type="match status" value="1"/>
</dbReference>
<dbReference type="GO" id="GO:0016887">
    <property type="term" value="F:ATP hydrolysis activity"/>
    <property type="evidence" value="ECO:0007669"/>
    <property type="project" value="InterPro"/>
</dbReference>
<keyword evidence="1" id="KW-0813">Transport</keyword>
<keyword evidence="2" id="KW-0547">Nucleotide-binding</keyword>
<dbReference type="GO" id="GO:1903806">
    <property type="term" value="P:L-isoleucine import across plasma membrane"/>
    <property type="evidence" value="ECO:0007669"/>
    <property type="project" value="TreeGrafter"/>
</dbReference>
<evidence type="ECO:0000256" key="1">
    <source>
        <dbReference type="ARBA" id="ARBA00022448"/>
    </source>
</evidence>
<evidence type="ECO:0000256" key="3">
    <source>
        <dbReference type="ARBA" id="ARBA00022840"/>
    </source>
</evidence>
<dbReference type="EMBL" id="UINC01011527">
    <property type="protein sequence ID" value="SVA50828.1"/>
    <property type="molecule type" value="Genomic_DNA"/>
</dbReference>
<dbReference type="CDD" id="cd03219">
    <property type="entry name" value="ABC_Mj1267_LivG_branched"/>
    <property type="match status" value="1"/>
</dbReference>
<dbReference type="InterPro" id="IPR003439">
    <property type="entry name" value="ABC_transporter-like_ATP-bd"/>
</dbReference>
<dbReference type="PROSITE" id="PS50893">
    <property type="entry name" value="ABC_TRANSPORTER_2"/>
    <property type="match status" value="1"/>
</dbReference>
<keyword evidence="3" id="KW-0067">ATP-binding</keyword>
<dbReference type="SMART" id="SM00382">
    <property type="entry name" value="AAA"/>
    <property type="match status" value="1"/>
</dbReference>
<evidence type="ECO:0000259" key="4">
    <source>
        <dbReference type="PROSITE" id="PS50893"/>
    </source>
</evidence>
<evidence type="ECO:0000256" key="2">
    <source>
        <dbReference type="ARBA" id="ARBA00022741"/>
    </source>
</evidence>
<name>A0A381WFI5_9ZZZZ</name>
<organism evidence="5">
    <name type="scientific">marine metagenome</name>
    <dbReference type="NCBI Taxonomy" id="408172"/>
    <lineage>
        <taxon>unclassified sequences</taxon>
        <taxon>metagenomes</taxon>
        <taxon>ecological metagenomes</taxon>
    </lineage>
</organism>
<dbReference type="GO" id="GO:0005304">
    <property type="term" value="F:L-valine transmembrane transporter activity"/>
    <property type="evidence" value="ECO:0007669"/>
    <property type="project" value="TreeGrafter"/>
</dbReference>
<dbReference type="AlphaFoldDB" id="A0A381WFI5"/>
<dbReference type="GO" id="GO:0005886">
    <property type="term" value="C:plasma membrane"/>
    <property type="evidence" value="ECO:0007669"/>
    <property type="project" value="TreeGrafter"/>
</dbReference>
<dbReference type="InterPro" id="IPR051120">
    <property type="entry name" value="ABC_AA/LPS_Transport"/>
</dbReference>
<dbReference type="PANTHER" id="PTHR45772:SF7">
    <property type="entry name" value="AMINO ACID ABC TRANSPORTER ATP-BINDING PROTEIN"/>
    <property type="match status" value="1"/>
</dbReference>
<dbReference type="GO" id="GO:0015192">
    <property type="term" value="F:L-phenylalanine transmembrane transporter activity"/>
    <property type="evidence" value="ECO:0007669"/>
    <property type="project" value="TreeGrafter"/>
</dbReference>
<proteinExistence type="predicted"/>
<dbReference type="InterPro" id="IPR003593">
    <property type="entry name" value="AAA+_ATPase"/>
</dbReference>
<feature type="domain" description="ABC transporter" evidence="4">
    <location>
        <begin position="26"/>
        <end position="267"/>
    </location>
</feature>
<protein>
    <recommendedName>
        <fullName evidence="4">ABC transporter domain-containing protein</fullName>
    </recommendedName>
</protein>
<dbReference type="InterPro" id="IPR027417">
    <property type="entry name" value="P-loop_NTPase"/>
</dbReference>
<dbReference type="GO" id="GO:0015808">
    <property type="term" value="P:L-alanine transport"/>
    <property type="evidence" value="ECO:0007669"/>
    <property type="project" value="TreeGrafter"/>
</dbReference>
<dbReference type="Gene3D" id="3.40.50.300">
    <property type="entry name" value="P-loop containing nucleotide triphosphate hydrolases"/>
    <property type="match status" value="1"/>
</dbReference>
<dbReference type="GO" id="GO:0042941">
    <property type="term" value="P:D-alanine transmembrane transport"/>
    <property type="evidence" value="ECO:0007669"/>
    <property type="project" value="TreeGrafter"/>
</dbReference>
<dbReference type="SUPFAM" id="SSF52540">
    <property type="entry name" value="P-loop containing nucleoside triphosphate hydrolases"/>
    <property type="match status" value="1"/>
</dbReference>
<sequence length="460" mass="51405">MARRSRLKTFYRDGTQEGVGDHVPLLSCRRVSVYFGALVAVNKLSFELEKGTILGIGGPNGAGKTTLFDVLSGLHSPDTGDIQLNGRSITGLPPHEICHEGIARTFQLNALFGTMSVMENVLIASQHGQKSIDFQRPYFNSSERRRAESALELVGLSDKADLTAASLDILGQKLLMIAGAIATDPQLLLLDEPVGGLIPREIEQVEQIIRNLTHEREITVILIEHVMRFLTGLSDEILIMNFGEKLFQGSPEDLAGDKKVIDVYLGEGVSGKIGPVRKDGVKKSENGLDSVEEDSTSLKLHESDKWSLDVEYFARKLCQQYFSGRLYPIDYMELERLLEERGEDDRSTRVSRATRRVIHAKKLGEGESQTFELLKTVLEEEQNVREKNMIFSNKEKPKLDLDNKSLRLQTLEEATKRILDSESRHGNVGGKEIEELRAAYLLKPSVEEKILNKSENMNNG</sequence>
<dbReference type="PANTHER" id="PTHR45772">
    <property type="entry name" value="CONSERVED COMPONENT OF ABC TRANSPORTER FOR NATURAL AMINO ACIDS-RELATED"/>
    <property type="match status" value="1"/>
</dbReference>
<dbReference type="GO" id="GO:1903805">
    <property type="term" value="P:L-valine import across plasma membrane"/>
    <property type="evidence" value="ECO:0007669"/>
    <property type="project" value="TreeGrafter"/>
</dbReference>
<reference evidence="5" key="1">
    <citation type="submission" date="2018-05" db="EMBL/GenBank/DDBJ databases">
        <authorList>
            <person name="Lanie J.A."/>
            <person name="Ng W.-L."/>
            <person name="Kazmierczak K.M."/>
            <person name="Andrzejewski T.M."/>
            <person name="Davidsen T.M."/>
            <person name="Wayne K.J."/>
            <person name="Tettelin H."/>
            <person name="Glass J.I."/>
            <person name="Rusch D."/>
            <person name="Podicherti R."/>
            <person name="Tsui H.-C.T."/>
            <person name="Winkler M.E."/>
        </authorList>
    </citation>
    <scope>NUCLEOTIDE SEQUENCE</scope>
</reference>